<dbReference type="RefSeq" id="WP_386063070.1">
    <property type="nucleotide sequence ID" value="NZ_JBHTKL010000006.1"/>
</dbReference>
<protein>
    <submittedName>
        <fullName evidence="2">MOSC domain-containing protein</fullName>
    </submittedName>
</protein>
<dbReference type="PANTHER" id="PTHR30212:SF4">
    <property type="entry name" value="MOSC DOMAIN-CONTAINING PROTEIN"/>
    <property type="match status" value="1"/>
</dbReference>
<organism evidence="2 3">
    <name type="scientific">Thalassobacillus hwangdonensis</name>
    <dbReference type="NCBI Taxonomy" id="546108"/>
    <lineage>
        <taxon>Bacteria</taxon>
        <taxon>Bacillati</taxon>
        <taxon>Bacillota</taxon>
        <taxon>Bacilli</taxon>
        <taxon>Bacillales</taxon>
        <taxon>Bacillaceae</taxon>
        <taxon>Thalassobacillus</taxon>
    </lineage>
</organism>
<name>A0ABW3L7Q2_9BACI</name>
<sequence length="216" mass="24473">MTRYNVCSINVGKPMVMETSHGEVETAFQKKPVDEPVYLGELHFDGDEQADKKHHGGPDRAVCLYPADHYPYWGEKYGKEFTFPSFGENLSVAGIDEDALCIGDVFQLGEARLQVTEPRQPCYKIARTHELDDFPAQVMKTGFTGCYLRVLEPGQVKPGDDLKRIESDARQVTITEVNDVKYHDRDNKDKIKRILECEALAAGLRQSLEKKLVTYD</sequence>
<dbReference type="PANTHER" id="PTHR30212">
    <property type="entry name" value="PROTEIN YIIM"/>
    <property type="match status" value="1"/>
</dbReference>
<gene>
    <name evidence="2" type="ORF">ACFQ2J_16470</name>
</gene>
<keyword evidence="3" id="KW-1185">Reference proteome</keyword>
<dbReference type="InterPro" id="IPR005302">
    <property type="entry name" value="MoCF_Sase_C"/>
</dbReference>
<proteinExistence type="predicted"/>
<reference evidence="3" key="1">
    <citation type="journal article" date="2019" name="Int. J. Syst. Evol. Microbiol.">
        <title>The Global Catalogue of Microorganisms (GCM) 10K type strain sequencing project: providing services to taxonomists for standard genome sequencing and annotation.</title>
        <authorList>
            <consortium name="The Broad Institute Genomics Platform"/>
            <consortium name="The Broad Institute Genome Sequencing Center for Infectious Disease"/>
            <person name="Wu L."/>
            <person name="Ma J."/>
        </authorList>
    </citation>
    <scope>NUCLEOTIDE SEQUENCE [LARGE SCALE GENOMIC DNA]</scope>
    <source>
        <strain evidence="3">CCUG 56607</strain>
    </source>
</reference>
<dbReference type="InterPro" id="IPR005163">
    <property type="entry name" value="Tri_helical_YiiM-like"/>
</dbReference>
<feature type="domain" description="MOSC" evidence="1">
    <location>
        <begin position="31"/>
        <end position="165"/>
    </location>
</feature>
<evidence type="ECO:0000313" key="2">
    <source>
        <dbReference type="EMBL" id="MFD1020783.1"/>
    </source>
</evidence>
<dbReference type="Pfam" id="PF03473">
    <property type="entry name" value="MOSC"/>
    <property type="match status" value="1"/>
</dbReference>
<dbReference type="InterPro" id="IPR011037">
    <property type="entry name" value="Pyrv_Knase-like_insert_dom_sf"/>
</dbReference>
<dbReference type="InterPro" id="IPR052353">
    <property type="entry name" value="Benzoxazolinone_Detox_Enz"/>
</dbReference>
<dbReference type="SUPFAM" id="SSF50800">
    <property type="entry name" value="PK beta-barrel domain-like"/>
    <property type="match status" value="1"/>
</dbReference>
<comment type="caution">
    <text evidence="2">The sequence shown here is derived from an EMBL/GenBank/DDBJ whole genome shotgun (WGS) entry which is preliminary data.</text>
</comment>
<dbReference type="Pfam" id="PF03475">
    <property type="entry name" value="YiiM_3-alpha"/>
    <property type="match status" value="1"/>
</dbReference>
<dbReference type="Proteomes" id="UP001596990">
    <property type="component" value="Unassembled WGS sequence"/>
</dbReference>
<evidence type="ECO:0000313" key="3">
    <source>
        <dbReference type="Proteomes" id="UP001596990"/>
    </source>
</evidence>
<evidence type="ECO:0000259" key="1">
    <source>
        <dbReference type="PROSITE" id="PS51340"/>
    </source>
</evidence>
<dbReference type="EMBL" id="JBHTKL010000006">
    <property type="protein sequence ID" value="MFD1020783.1"/>
    <property type="molecule type" value="Genomic_DNA"/>
</dbReference>
<dbReference type="Gene3D" id="2.40.33.20">
    <property type="entry name" value="PK beta-barrel domain-like"/>
    <property type="match status" value="1"/>
</dbReference>
<dbReference type="PROSITE" id="PS51340">
    <property type="entry name" value="MOSC"/>
    <property type="match status" value="1"/>
</dbReference>
<accession>A0ABW3L7Q2</accession>